<evidence type="ECO:0000313" key="3">
    <source>
        <dbReference type="EMBL" id="TWV38551.1"/>
    </source>
</evidence>
<dbReference type="PANTHER" id="PTHR43747:SF1">
    <property type="entry name" value="SLR1998 PROTEIN"/>
    <property type="match status" value="1"/>
</dbReference>
<dbReference type="InterPro" id="IPR006905">
    <property type="entry name" value="Flavin_halogenase"/>
</dbReference>
<proteinExistence type="inferred from homology"/>
<sequence>MKPAHGRPARPGDAPAARMLLHDLGVDPTALDRDHRVCHGTVSAWGSPDPRHVHFINDPHGHGWHLHRPAFDHLLRSRARACDVRVAEHTTVGHPVRDPGGGRRVTVTARGVHRPLRCRWLVDATGRRARVATRCGASRHRHDRLIAVHLRLADDPHDREHLSLVESAPDGWWYTAPCHPTGRLAAYFTHSDLAPPRLNTLDVFLDRLATTTHTAARAVGRTPWPGAVPRRCAAHTARLRPAAGDGWIAVGDAATAYDPISSQGILTALYTGVCGAEAVHARLDGDPDALARYAARLHETFEHYLLGHRAVHSWERRRPAGPFWRRRQAPTATREPLGRNGLPGSIL</sequence>
<dbReference type="AlphaFoldDB" id="A0A5C6JBH6"/>
<organism evidence="3 4">
    <name type="scientific">Streptomyces misionensis</name>
    <dbReference type="NCBI Taxonomy" id="67331"/>
    <lineage>
        <taxon>Bacteria</taxon>
        <taxon>Bacillati</taxon>
        <taxon>Actinomycetota</taxon>
        <taxon>Actinomycetes</taxon>
        <taxon>Kitasatosporales</taxon>
        <taxon>Streptomycetaceae</taxon>
        <taxon>Streptomyces</taxon>
    </lineage>
</organism>
<dbReference type="SUPFAM" id="SSF51905">
    <property type="entry name" value="FAD/NAD(P)-binding domain"/>
    <property type="match status" value="1"/>
</dbReference>
<evidence type="ECO:0000256" key="1">
    <source>
        <dbReference type="ARBA" id="ARBA00038396"/>
    </source>
</evidence>
<reference evidence="3" key="1">
    <citation type="journal article" date="2019" name="Microbiol. Resour. Announc.">
        <title>Draft Genomic Sequences of Streptomyces misionensis and Streptomyces albidoflavus, bacteria applied for phytopathogen biocontrol.</title>
        <authorList>
            <person name="Pylro V."/>
            <person name="Dias A."/>
            <person name="Andreote F."/>
            <person name="Varani A."/>
            <person name="Andreote C."/>
            <person name="Bernardo E."/>
            <person name="Martins T."/>
        </authorList>
    </citation>
    <scope>NUCLEOTIDE SEQUENCE [LARGE SCALE GENOMIC DNA]</scope>
    <source>
        <strain evidence="3">66</strain>
    </source>
</reference>
<comment type="caution">
    <text evidence="3">The sequence shown here is derived from an EMBL/GenBank/DDBJ whole genome shotgun (WGS) entry which is preliminary data.</text>
</comment>
<dbReference type="InterPro" id="IPR036188">
    <property type="entry name" value="FAD/NAD-bd_sf"/>
</dbReference>
<dbReference type="EMBL" id="VOGW01000137">
    <property type="protein sequence ID" value="TWV38551.1"/>
    <property type="molecule type" value="Genomic_DNA"/>
</dbReference>
<evidence type="ECO:0000313" key="4">
    <source>
        <dbReference type="Proteomes" id="UP000320481"/>
    </source>
</evidence>
<dbReference type="InterPro" id="IPR050816">
    <property type="entry name" value="Flavin-dep_Halogenase_NPB"/>
</dbReference>
<dbReference type="RefSeq" id="WP_146467267.1">
    <property type="nucleotide sequence ID" value="NZ_VOGW01000137.1"/>
</dbReference>
<name>A0A5C6JBH6_9ACTN</name>
<keyword evidence="4" id="KW-1185">Reference proteome</keyword>
<dbReference type="GO" id="GO:0004497">
    <property type="term" value="F:monooxygenase activity"/>
    <property type="evidence" value="ECO:0007669"/>
    <property type="project" value="InterPro"/>
</dbReference>
<evidence type="ECO:0000256" key="2">
    <source>
        <dbReference type="SAM" id="MobiDB-lite"/>
    </source>
</evidence>
<dbReference type="Pfam" id="PF04820">
    <property type="entry name" value="Trp_halogenase"/>
    <property type="match status" value="1"/>
</dbReference>
<dbReference type="PANTHER" id="PTHR43747">
    <property type="entry name" value="FAD-BINDING PROTEIN"/>
    <property type="match status" value="1"/>
</dbReference>
<dbReference type="Gene3D" id="3.50.50.60">
    <property type="entry name" value="FAD/NAD(P)-binding domain"/>
    <property type="match status" value="1"/>
</dbReference>
<comment type="similarity">
    <text evidence="1">Belongs to the flavin-dependent halogenase family. Bacterial tryptophan halogenase subfamily.</text>
</comment>
<accession>A0A5C6JBH6</accession>
<protein>
    <submittedName>
        <fullName evidence="3">NAD(P)/FAD-dependent oxidoreductase</fullName>
    </submittedName>
</protein>
<feature type="region of interest" description="Disordered" evidence="2">
    <location>
        <begin position="325"/>
        <end position="347"/>
    </location>
</feature>
<dbReference type="Gene3D" id="3.30.9.100">
    <property type="match status" value="1"/>
</dbReference>
<gene>
    <name evidence="3" type="ORF">FRZ03_24285</name>
</gene>
<dbReference type="Proteomes" id="UP000320481">
    <property type="component" value="Unassembled WGS sequence"/>
</dbReference>